<sequence>MDKKDKVILSVDYPQITSWQWHAALFSILGKENYAQDWIYSNYIQIRSYFDKDANSKSDILFVDCMPSDNSLKDCPYLLAQPITQQQILTYSGDFLQFLLKSLDMSYYIFGICDETDMLNREWRILHQIFIYGYDLEKQVFHVGDFTFTGKFSYTTVPFNTLVEGFLKVKPGEDFVFDAEHKDMYGLYLLSKNLGKKYYSFDAKYVKRNINEYLNCTNTEEHYRHNRNYEDKFIFGVDVYTAIVKQITLLEEGIVQRYDYRPFHVIYDHKVLMKDRLQYMMDNNYIPNDHAILDDYEEVKKTVLFTRNSFLRASNKRDLSLLSKVKTHLMNAKEKEIEVLTRVEGLL</sequence>
<protein>
    <submittedName>
        <fullName evidence="1">Uncharacterized protein</fullName>
    </submittedName>
</protein>
<evidence type="ECO:0000313" key="1">
    <source>
        <dbReference type="EMBL" id="EGD45934.1"/>
    </source>
</evidence>
<dbReference type="EMBL" id="ACXX02000018">
    <property type="protein sequence ID" value="EGD45934.1"/>
    <property type="molecule type" value="Genomic_DNA"/>
</dbReference>
<organism evidence="1 2">
    <name type="scientific">Ruminiclostridium papyrosolvens DSM 2782</name>
    <dbReference type="NCBI Taxonomy" id="588581"/>
    <lineage>
        <taxon>Bacteria</taxon>
        <taxon>Bacillati</taxon>
        <taxon>Bacillota</taxon>
        <taxon>Clostridia</taxon>
        <taxon>Eubacteriales</taxon>
        <taxon>Oscillospiraceae</taxon>
        <taxon>Ruminiclostridium</taxon>
    </lineage>
</organism>
<dbReference type="STRING" id="588581.Cpap_0536"/>
<dbReference type="Proteomes" id="UP000003860">
    <property type="component" value="Unassembled WGS sequence"/>
</dbReference>
<reference evidence="1" key="2">
    <citation type="submission" date="2011-01" db="EMBL/GenBank/DDBJ databases">
        <title>The Non-contiguous Finished genome of Clostridium papyrosolvens.</title>
        <authorList>
            <person name="Lucas S."/>
            <person name="Copeland A."/>
            <person name="Lapidus A."/>
            <person name="Cheng J.-F."/>
            <person name="Goodwin L."/>
            <person name="Pitluck S."/>
            <person name="Misra M."/>
            <person name="Chertkov O."/>
            <person name="Detter J.C."/>
            <person name="Han C."/>
            <person name="Tapia R."/>
            <person name="Land M."/>
            <person name="Hauser L."/>
            <person name="Kyrpides N."/>
            <person name="Ivanova N."/>
            <person name="Pagani I."/>
            <person name="Mouttaki H."/>
            <person name="He Z."/>
            <person name="Zhou J."/>
            <person name="Hemme C.L."/>
            <person name="Woyke T."/>
        </authorList>
    </citation>
    <scope>NUCLEOTIDE SEQUENCE [LARGE SCALE GENOMIC DNA]</scope>
    <source>
        <strain evidence="1">DSM 2782</strain>
    </source>
</reference>
<comment type="caution">
    <text evidence="1">The sequence shown here is derived from an EMBL/GenBank/DDBJ whole genome shotgun (WGS) entry which is preliminary data.</text>
</comment>
<gene>
    <name evidence="1" type="ORF">Cpap_0536</name>
</gene>
<dbReference type="OrthoDB" id="2624539at2"/>
<dbReference type="RefSeq" id="WP_004622179.1">
    <property type="nucleotide sequence ID" value="NZ_ACXX02000018.1"/>
</dbReference>
<reference evidence="1" key="1">
    <citation type="submission" date="2009-07" db="EMBL/GenBank/DDBJ databases">
        <authorList>
            <consortium name="US DOE Joint Genome Institute (JGI-PGF)"/>
            <person name="Lucas S."/>
            <person name="Copeland A."/>
            <person name="Lapidus A."/>
            <person name="Glavina del Rio T."/>
            <person name="Tice H."/>
            <person name="Bruce D."/>
            <person name="Goodwin L."/>
            <person name="Pitluck S."/>
            <person name="Larimer F."/>
            <person name="Land M.L."/>
            <person name="Mouttaki H."/>
            <person name="He Z."/>
            <person name="Zhou J."/>
            <person name="Hemme C.L."/>
        </authorList>
    </citation>
    <scope>NUCLEOTIDE SEQUENCE [LARGE SCALE GENOMIC DNA]</scope>
    <source>
        <strain evidence="1">DSM 2782</strain>
    </source>
</reference>
<dbReference type="AlphaFoldDB" id="F1THZ9"/>
<name>F1THZ9_9FIRM</name>
<evidence type="ECO:0000313" key="2">
    <source>
        <dbReference type="Proteomes" id="UP000003860"/>
    </source>
</evidence>
<dbReference type="eggNOG" id="ENOG5032013">
    <property type="taxonomic scope" value="Bacteria"/>
</dbReference>
<accession>F1THZ9</accession>
<proteinExistence type="predicted"/>
<keyword evidence="2" id="KW-1185">Reference proteome</keyword>